<comment type="subcellular location">
    <subcellularLocation>
        <location evidence="1">Membrane</location>
    </subcellularLocation>
</comment>
<dbReference type="InterPro" id="IPR050307">
    <property type="entry name" value="Sterol_Desaturase_Related"/>
</dbReference>
<dbReference type="Pfam" id="PF04116">
    <property type="entry name" value="FA_hydroxylase"/>
    <property type="match status" value="1"/>
</dbReference>
<dbReference type="GO" id="GO:0016491">
    <property type="term" value="F:oxidoreductase activity"/>
    <property type="evidence" value="ECO:0007669"/>
    <property type="project" value="InterPro"/>
</dbReference>
<accession>A0A1H9I3X8</accession>
<evidence type="ECO:0000256" key="3">
    <source>
        <dbReference type="ARBA" id="ARBA00022989"/>
    </source>
</evidence>
<evidence type="ECO:0000313" key="8">
    <source>
        <dbReference type="Proteomes" id="UP000199233"/>
    </source>
</evidence>
<evidence type="ECO:0000256" key="2">
    <source>
        <dbReference type="ARBA" id="ARBA00022692"/>
    </source>
</evidence>
<keyword evidence="8" id="KW-1185">Reference proteome</keyword>
<dbReference type="InterPro" id="IPR006694">
    <property type="entry name" value="Fatty_acid_hydroxylase"/>
</dbReference>
<gene>
    <name evidence="7" type="ORF">SAMN04488038_109169</name>
</gene>
<feature type="transmembrane region" description="Helical" evidence="5">
    <location>
        <begin position="128"/>
        <end position="146"/>
    </location>
</feature>
<keyword evidence="3 5" id="KW-1133">Transmembrane helix</keyword>
<proteinExistence type="predicted"/>
<dbReference type="Proteomes" id="UP000199233">
    <property type="component" value="Unassembled WGS sequence"/>
</dbReference>
<dbReference type="EMBL" id="FOFS01000009">
    <property type="protein sequence ID" value="SEQ69310.1"/>
    <property type="molecule type" value="Genomic_DNA"/>
</dbReference>
<feature type="transmembrane region" description="Helical" evidence="5">
    <location>
        <begin position="35"/>
        <end position="59"/>
    </location>
</feature>
<dbReference type="STRING" id="489703.SAMN04488038_109169"/>
<feature type="transmembrane region" description="Helical" evidence="5">
    <location>
        <begin position="65"/>
        <end position="87"/>
    </location>
</feature>
<dbReference type="AlphaFoldDB" id="A0A1H9I3X8"/>
<evidence type="ECO:0000313" key="7">
    <source>
        <dbReference type="EMBL" id="SEQ69310.1"/>
    </source>
</evidence>
<dbReference type="OrthoDB" id="9770329at2"/>
<sequence length="286" mass="32574">MHLGLLSYFAILFAFIALELATRRFTPAYASRRELLIDLSFLFSATVVIGPLLAWFLAWLEHTLFPAYAGVLAGTPVWLQFLAFLLCEDMVQYWYHRSVHRVPALWPLHLAHHSAPYMNSLVTYRNSFFYILLFPNIWLASVLVYLGFGEVFLVYSLIKAVVTIGAHSAIRWDRFLYRHRALQPLAWLVERSISTPATHFAHHAAVENDGVGHHSGNFGNLLFFWDVLFGTALISRRYPVAFGLEANSPDAQRPWSELMFYPLRRRARTAPAQDPGLAAQAAPVRS</sequence>
<protein>
    <submittedName>
        <fullName evidence="7">Sterol desaturase/sphingolipid hydroxylase, fatty acid hydroxylase superfamily</fullName>
    </submittedName>
</protein>
<evidence type="ECO:0000256" key="5">
    <source>
        <dbReference type="SAM" id="Phobius"/>
    </source>
</evidence>
<dbReference type="RefSeq" id="WP_093286661.1">
    <property type="nucleotide sequence ID" value="NZ_FOFS01000009.1"/>
</dbReference>
<evidence type="ECO:0000256" key="1">
    <source>
        <dbReference type="ARBA" id="ARBA00004370"/>
    </source>
</evidence>
<evidence type="ECO:0000259" key="6">
    <source>
        <dbReference type="Pfam" id="PF04116"/>
    </source>
</evidence>
<organism evidence="7 8">
    <name type="scientific">Solimonas aquatica</name>
    <dbReference type="NCBI Taxonomy" id="489703"/>
    <lineage>
        <taxon>Bacteria</taxon>
        <taxon>Pseudomonadati</taxon>
        <taxon>Pseudomonadota</taxon>
        <taxon>Gammaproteobacteria</taxon>
        <taxon>Nevskiales</taxon>
        <taxon>Nevskiaceae</taxon>
        <taxon>Solimonas</taxon>
    </lineage>
</organism>
<reference evidence="7 8" key="1">
    <citation type="submission" date="2016-10" db="EMBL/GenBank/DDBJ databases">
        <authorList>
            <person name="de Groot N.N."/>
        </authorList>
    </citation>
    <scope>NUCLEOTIDE SEQUENCE [LARGE SCALE GENOMIC DNA]</scope>
    <source>
        <strain evidence="7 8">DSM 25927</strain>
    </source>
</reference>
<dbReference type="GO" id="GO:0008610">
    <property type="term" value="P:lipid biosynthetic process"/>
    <property type="evidence" value="ECO:0007669"/>
    <property type="project" value="InterPro"/>
</dbReference>
<feature type="transmembrane region" description="Helical" evidence="5">
    <location>
        <begin position="6"/>
        <end position="23"/>
    </location>
</feature>
<name>A0A1H9I3X8_9GAMM</name>
<feature type="domain" description="Fatty acid hydroxylase" evidence="6">
    <location>
        <begin position="81"/>
        <end position="231"/>
    </location>
</feature>
<keyword evidence="2 5" id="KW-0812">Transmembrane</keyword>
<keyword evidence="4 5" id="KW-0472">Membrane</keyword>
<evidence type="ECO:0000256" key="4">
    <source>
        <dbReference type="ARBA" id="ARBA00023136"/>
    </source>
</evidence>
<dbReference type="GO" id="GO:0016020">
    <property type="term" value="C:membrane"/>
    <property type="evidence" value="ECO:0007669"/>
    <property type="project" value="UniProtKB-SubCell"/>
</dbReference>
<dbReference type="PANTHER" id="PTHR11863">
    <property type="entry name" value="STEROL DESATURASE"/>
    <property type="match status" value="1"/>
</dbReference>
<dbReference type="GO" id="GO:0005506">
    <property type="term" value="F:iron ion binding"/>
    <property type="evidence" value="ECO:0007669"/>
    <property type="project" value="InterPro"/>
</dbReference>